<dbReference type="Proteomes" id="UP001597049">
    <property type="component" value="Unassembled WGS sequence"/>
</dbReference>
<dbReference type="InterPro" id="IPR000866">
    <property type="entry name" value="AhpC/TSA"/>
</dbReference>
<dbReference type="InterPro" id="IPR036249">
    <property type="entry name" value="Thioredoxin-like_sf"/>
</dbReference>
<keyword evidence="12" id="KW-1185">Reference proteome</keyword>
<feature type="domain" description="Thioredoxin" evidence="10">
    <location>
        <begin position="17"/>
        <end position="173"/>
    </location>
</feature>
<evidence type="ECO:0000259" key="10">
    <source>
        <dbReference type="PROSITE" id="PS51352"/>
    </source>
</evidence>
<evidence type="ECO:0000313" key="11">
    <source>
        <dbReference type="EMBL" id="MFD0933550.1"/>
    </source>
</evidence>
<evidence type="ECO:0000256" key="1">
    <source>
        <dbReference type="ARBA" id="ARBA00009796"/>
    </source>
</evidence>
<evidence type="ECO:0000256" key="9">
    <source>
        <dbReference type="SAM" id="MobiDB-lite"/>
    </source>
</evidence>
<organism evidence="11 12">
    <name type="scientific">Psychroflexus salinarum</name>
    <dbReference type="NCBI Taxonomy" id="546024"/>
    <lineage>
        <taxon>Bacteria</taxon>
        <taxon>Pseudomonadati</taxon>
        <taxon>Bacteroidota</taxon>
        <taxon>Flavobacteriia</taxon>
        <taxon>Flavobacteriales</taxon>
        <taxon>Flavobacteriaceae</taxon>
        <taxon>Psychroflexus</taxon>
    </lineage>
</organism>
<keyword evidence="6 8" id="KW-0676">Redox-active center</keyword>
<comment type="catalytic activity">
    <reaction evidence="8">
        <text>a hydroperoxide + [thioredoxin]-dithiol = an alcohol + [thioredoxin]-disulfide + H2O</text>
        <dbReference type="Rhea" id="RHEA:62620"/>
        <dbReference type="Rhea" id="RHEA-COMP:10698"/>
        <dbReference type="Rhea" id="RHEA-COMP:10700"/>
        <dbReference type="ChEBI" id="CHEBI:15377"/>
        <dbReference type="ChEBI" id="CHEBI:29950"/>
        <dbReference type="ChEBI" id="CHEBI:30879"/>
        <dbReference type="ChEBI" id="CHEBI:35924"/>
        <dbReference type="ChEBI" id="CHEBI:50058"/>
        <dbReference type="EC" id="1.11.1.24"/>
    </reaction>
</comment>
<dbReference type="InterPro" id="IPR022915">
    <property type="entry name" value="Peroxiredoxin_TDXH"/>
</dbReference>
<comment type="similarity">
    <text evidence="1">Belongs to the peroxiredoxin family. AhpC/Prx1 subfamily.</text>
</comment>
<dbReference type="InterPro" id="IPR013766">
    <property type="entry name" value="Thioredoxin_domain"/>
</dbReference>
<evidence type="ECO:0000256" key="3">
    <source>
        <dbReference type="ARBA" id="ARBA00022559"/>
    </source>
</evidence>
<dbReference type="EMBL" id="JBHTIV010000023">
    <property type="protein sequence ID" value="MFD0933550.1"/>
    <property type="molecule type" value="Genomic_DNA"/>
</dbReference>
<accession>A0ABW3GSQ2</accession>
<dbReference type="InterPro" id="IPR050217">
    <property type="entry name" value="Peroxiredoxin"/>
</dbReference>
<evidence type="ECO:0000256" key="7">
    <source>
        <dbReference type="ARBA" id="ARBA00025719"/>
    </source>
</evidence>
<dbReference type="InterPro" id="IPR045020">
    <property type="entry name" value="PRX_1cys"/>
</dbReference>
<dbReference type="HAMAP" id="MF_00401">
    <property type="entry name" value="Peroxiredoxin"/>
    <property type="match status" value="1"/>
</dbReference>
<dbReference type="Gene3D" id="3.40.30.10">
    <property type="entry name" value="Glutaredoxin"/>
    <property type="match status" value="1"/>
</dbReference>
<dbReference type="GO" id="GO:0140824">
    <property type="term" value="F:thioredoxin-dependent peroxiredoxin activity"/>
    <property type="evidence" value="ECO:0007669"/>
    <property type="project" value="UniProtKB-EC"/>
</dbReference>
<comment type="similarity">
    <text evidence="7 8">Belongs to the peroxiredoxin family. Prx6 subfamily.</text>
</comment>
<dbReference type="PANTHER" id="PTHR10681:SF171">
    <property type="entry name" value="PEROXIREDOXIN 4"/>
    <property type="match status" value="1"/>
</dbReference>
<dbReference type="PROSITE" id="PS51352">
    <property type="entry name" value="THIOREDOXIN_2"/>
    <property type="match status" value="1"/>
</dbReference>
<evidence type="ECO:0000256" key="8">
    <source>
        <dbReference type="HAMAP-Rule" id="MF_00401"/>
    </source>
</evidence>
<evidence type="ECO:0000313" key="12">
    <source>
        <dbReference type="Proteomes" id="UP001597049"/>
    </source>
</evidence>
<dbReference type="NCBIfam" id="NF009668">
    <property type="entry name" value="PRK13189.1"/>
    <property type="match status" value="1"/>
</dbReference>
<comment type="subunit">
    <text evidence="8">Homodecamer. Pentamer of dimers that assemble into a ring structure.</text>
</comment>
<keyword evidence="5 8" id="KW-0560">Oxidoreductase</keyword>
<comment type="subcellular location">
    <subcellularLocation>
        <location evidence="8">Cytoplasm</location>
    </subcellularLocation>
</comment>
<keyword evidence="2 8" id="KW-0963">Cytoplasm</keyword>
<feature type="active site" description="Cysteine sulfenic acid (-SOH) intermediate" evidence="8">
    <location>
        <position position="59"/>
    </location>
</feature>
<keyword evidence="4 8" id="KW-0049">Antioxidant</keyword>
<evidence type="ECO:0000256" key="6">
    <source>
        <dbReference type="ARBA" id="ARBA00023284"/>
    </source>
</evidence>
<proteinExistence type="inferred from homology"/>
<reference evidence="12" key="1">
    <citation type="journal article" date="2019" name="Int. J. Syst. Evol. Microbiol.">
        <title>The Global Catalogue of Microorganisms (GCM) 10K type strain sequencing project: providing services to taxonomists for standard genome sequencing and annotation.</title>
        <authorList>
            <consortium name="The Broad Institute Genomics Platform"/>
            <consortium name="The Broad Institute Genome Sequencing Center for Infectious Disease"/>
            <person name="Wu L."/>
            <person name="Ma J."/>
        </authorList>
    </citation>
    <scope>NUCLEOTIDE SEQUENCE [LARGE SCALE GENOMIC DNA]</scope>
    <source>
        <strain evidence="12">CCUG 56752</strain>
    </source>
</reference>
<feature type="compositionally biased region" description="Basic and acidic residues" evidence="9">
    <location>
        <begin position="1"/>
        <end position="11"/>
    </location>
</feature>
<sequence length="223" mass="25376">MEDLKNAEQHQDMNTMPRIGDQAPDFEAVTTTGKMKMSDFAPDKWIVMFSHPADFTPVCTTEMSGFAERKKEFEALNTELLGLSIDSIHSHIGWVDSVKQNTGVYMDFPIIADIDMKVSKLYGMLQPNESETAAVRAVFFIDPSKKIRLIMYYPLNVGRNMNEILRCLEALQFSDENSAACPLDWKKGDKGIVSPPKTLKDYEARLEDDSVEKTTWYLAKKQF</sequence>
<dbReference type="PIRSF" id="PIRSF000239">
    <property type="entry name" value="AHPC"/>
    <property type="match status" value="1"/>
</dbReference>
<dbReference type="Pfam" id="PF10417">
    <property type="entry name" value="1-cysPrx_C"/>
    <property type="match status" value="1"/>
</dbReference>
<feature type="region of interest" description="Disordered" evidence="9">
    <location>
        <begin position="1"/>
        <end position="21"/>
    </location>
</feature>
<dbReference type="InterPro" id="IPR024706">
    <property type="entry name" value="Peroxiredoxin_AhpC-typ"/>
</dbReference>
<gene>
    <name evidence="11" type="ORF">ACFQ0R_13170</name>
</gene>
<feature type="binding site" evidence="8">
    <location>
        <position position="136"/>
    </location>
    <ligand>
        <name>substrate</name>
    </ligand>
</feature>
<comment type="caution">
    <text evidence="8">Lacks conserved residue(s) required for the propagation of feature annotation.</text>
</comment>
<dbReference type="Gene3D" id="3.30.1020.10">
    <property type="entry name" value="Antioxidant, Horf6, Chain A, domain2"/>
    <property type="match status" value="1"/>
</dbReference>
<comment type="caution">
    <text evidence="11">The sequence shown here is derived from an EMBL/GenBank/DDBJ whole genome shotgun (WGS) entry which is preliminary data.</text>
</comment>
<comment type="miscellaneous">
    <text evidence="8">The active site is a conserved redox-active cysteine residue, the peroxidatic cysteine (C(P)), which makes the nucleophilic attack on the peroxide substrate. The peroxide oxidizes the C(P)-SH to cysteine sulfenic acid (C(P)-SOH), which then reacts with another cysteine residue, the resolving cysteine (C(R)), to form a disulfide bridge. The disulfide is subsequently reduced by an appropriate electron donor to complete the catalytic cycle. In this 1-Cys peroxiredoxin, no C(R) is present and C(P) instead forms a disulfide with a cysteine from another protein or with a small thiol molecule.</text>
</comment>
<dbReference type="RefSeq" id="WP_379658843.1">
    <property type="nucleotide sequence ID" value="NZ_JBHTIV010000023.1"/>
</dbReference>
<keyword evidence="3 8" id="KW-0575">Peroxidase</keyword>
<dbReference type="InterPro" id="IPR019479">
    <property type="entry name" value="Peroxiredoxin_C"/>
</dbReference>
<dbReference type="PANTHER" id="PTHR10681">
    <property type="entry name" value="THIOREDOXIN PEROXIDASE"/>
    <property type="match status" value="1"/>
</dbReference>
<protein>
    <recommendedName>
        <fullName evidence="8">Peroxiredoxin</fullName>
        <ecNumber evidence="8">1.11.1.24</ecNumber>
    </recommendedName>
    <alternativeName>
        <fullName evidence="8">Thioredoxin-dependent peroxiredoxin</fullName>
    </alternativeName>
</protein>
<dbReference type="EC" id="1.11.1.24" evidence="8"/>
<name>A0ABW3GSQ2_9FLAO</name>
<evidence type="ECO:0000256" key="2">
    <source>
        <dbReference type="ARBA" id="ARBA00022490"/>
    </source>
</evidence>
<dbReference type="SUPFAM" id="SSF52833">
    <property type="entry name" value="Thioredoxin-like"/>
    <property type="match status" value="1"/>
</dbReference>
<evidence type="ECO:0000256" key="4">
    <source>
        <dbReference type="ARBA" id="ARBA00022862"/>
    </source>
</evidence>
<evidence type="ECO:0000256" key="5">
    <source>
        <dbReference type="ARBA" id="ARBA00023002"/>
    </source>
</evidence>
<dbReference type="CDD" id="cd03016">
    <property type="entry name" value="PRX_1cys"/>
    <property type="match status" value="1"/>
</dbReference>
<comment type="function">
    <text evidence="8">Thiol-specific peroxidase that catalyzes the reduction of hydrogen peroxide and organic hydroperoxides to water and alcohols, respectively. Plays a role in cell protection against oxidative stress by detoxifying peroxides.</text>
</comment>
<dbReference type="Pfam" id="PF00578">
    <property type="entry name" value="AhpC-TSA"/>
    <property type="match status" value="1"/>
</dbReference>